<organism evidence="6 7">
    <name type="scientific">Chryseobacterium aquaticum subsp. greenlandense</name>
    <dbReference type="NCBI Taxonomy" id="345663"/>
    <lineage>
        <taxon>Bacteria</taxon>
        <taxon>Pseudomonadati</taxon>
        <taxon>Bacteroidota</taxon>
        <taxon>Flavobacteriia</taxon>
        <taxon>Flavobacteriales</taxon>
        <taxon>Weeksellaceae</taxon>
        <taxon>Chryseobacterium group</taxon>
        <taxon>Chryseobacterium</taxon>
    </lineage>
</organism>
<name>A0A101CI80_9FLAO</name>
<dbReference type="PROSITE" id="PS50305">
    <property type="entry name" value="SIRTUIN"/>
    <property type="match status" value="1"/>
</dbReference>
<comment type="caution">
    <text evidence="6">The sequence shown here is derived from an EMBL/GenBank/DDBJ whole genome shotgun (WGS) entry which is preliminary data.</text>
</comment>
<evidence type="ECO:0000256" key="2">
    <source>
        <dbReference type="ARBA" id="ARBA00022679"/>
    </source>
</evidence>
<evidence type="ECO:0000259" key="5">
    <source>
        <dbReference type="PROSITE" id="PS50305"/>
    </source>
</evidence>
<protein>
    <recommendedName>
        <fullName evidence="1">protein acetyllysine N-acetyltransferase</fullName>
        <ecNumber evidence="1">2.3.1.286</ecNumber>
    </recommendedName>
</protein>
<dbReference type="Proteomes" id="UP000054388">
    <property type="component" value="Unassembled WGS sequence"/>
</dbReference>
<dbReference type="InterPro" id="IPR029035">
    <property type="entry name" value="DHS-like_NAD/FAD-binding_dom"/>
</dbReference>
<gene>
    <name evidence="6" type="ORF">AR686_07950</name>
</gene>
<reference evidence="6 7" key="1">
    <citation type="submission" date="2015-10" db="EMBL/GenBank/DDBJ databases">
        <title>Genome sequence of Chryseobacterium greenlandense.</title>
        <authorList>
            <person name="Newman J."/>
            <person name="Fischer K."/>
            <person name="Miller J."/>
        </authorList>
    </citation>
    <scope>NUCLEOTIDE SEQUENCE [LARGE SCALE GENOMIC DNA]</scope>
    <source>
        <strain evidence="6 7">UMB34</strain>
    </source>
</reference>
<dbReference type="RefSeq" id="WP_059136446.1">
    <property type="nucleotide sequence ID" value="NZ_LMAI01000004.1"/>
</dbReference>
<dbReference type="PANTHER" id="PTHR11085:SF4">
    <property type="entry name" value="NAD-DEPENDENT PROTEIN DEACYLASE"/>
    <property type="match status" value="1"/>
</dbReference>
<keyword evidence="3" id="KW-0520">NAD</keyword>
<dbReference type="Gene3D" id="3.30.1600.10">
    <property type="entry name" value="SIR2/SIRT2 'Small Domain"/>
    <property type="match status" value="1"/>
</dbReference>
<dbReference type="InterPro" id="IPR003000">
    <property type="entry name" value="Sirtuin"/>
</dbReference>
<keyword evidence="2" id="KW-0808">Transferase</keyword>
<evidence type="ECO:0000256" key="4">
    <source>
        <dbReference type="PROSITE-ProRule" id="PRU00236"/>
    </source>
</evidence>
<sequence length="279" mass="32415">MKLTLETLIEETLQKEKRNLFTFLTGAGISSESGLPTYRGSDGIWIKGTKYHKPEEFGTFKYFSQNHEEVWQYNLFWKKLIEEAKPNQGHFAIAEIEDLLDNEFQLITQNVDGLHQKAGSKNLFEIHGNKQTVRCSSECSDVMQFSPELKYKELTEDLTEKDIELLHCQNCGDWLRPNTLWFDESYNEKLYFFNSALKTAKNTGILFVIGTSGATTLPQMIAETVLQYGGFLVEINTEEDSYFYERFSRTKKYILIKEKASDTLIKIKEIIEKYKQTIL</sequence>
<dbReference type="GO" id="GO:0017136">
    <property type="term" value="F:histone deacetylase activity, NAD-dependent"/>
    <property type="evidence" value="ECO:0007669"/>
    <property type="project" value="TreeGrafter"/>
</dbReference>
<evidence type="ECO:0000256" key="3">
    <source>
        <dbReference type="ARBA" id="ARBA00023027"/>
    </source>
</evidence>
<dbReference type="EC" id="2.3.1.286" evidence="1"/>
<dbReference type="InterPro" id="IPR050134">
    <property type="entry name" value="NAD-dep_sirtuin_deacylases"/>
</dbReference>
<comment type="caution">
    <text evidence="4">Lacks conserved residue(s) required for the propagation of feature annotation.</text>
</comment>
<evidence type="ECO:0000313" key="7">
    <source>
        <dbReference type="Proteomes" id="UP000054388"/>
    </source>
</evidence>
<dbReference type="PANTHER" id="PTHR11085">
    <property type="entry name" value="NAD-DEPENDENT PROTEIN DEACYLASE SIRTUIN-5, MITOCHONDRIAL-RELATED"/>
    <property type="match status" value="1"/>
</dbReference>
<dbReference type="InterPro" id="IPR026590">
    <property type="entry name" value="Ssirtuin_cat_dom"/>
</dbReference>
<dbReference type="Gene3D" id="3.40.50.1220">
    <property type="entry name" value="TPP-binding domain"/>
    <property type="match status" value="1"/>
</dbReference>
<accession>A0A101CI80</accession>
<feature type="domain" description="Deacetylase sirtuin-type" evidence="5">
    <location>
        <begin position="1"/>
        <end position="277"/>
    </location>
</feature>
<evidence type="ECO:0000256" key="1">
    <source>
        <dbReference type="ARBA" id="ARBA00012928"/>
    </source>
</evidence>
<dbReference type="SUPFAM" id="SSF52467">
    <property type="entry name" value="DHS-like NAD/FAD-binding domain"/>
    <property type="match status" value="1"/>
</dbReference>
<evidence type="ECO:0000313" key="6">
    <source>
        <dbReference type="EMBL" id="KUJ56485.1"/>
    </source>
</evidence>
<proteinExistence type="predicted"/>
<dbReference type="EMBL" id="LMAI01000004">
    <property type="protein sequence ID" value="KUJ56485.1"/>
    <property type="molecule type" value="Genomic_DNA"/>
</dbReference>
<dbReference type="AlphaFoldDB" id="A0A101CI80"/>
<dbReference type="InterPro" id="IPR026591">
    <property type="entry name" value="Sirtuin_cat_small_dom_sf"/>
</dbReference>
<dbReference type="GO" id="GO:0070403">
    <property type="term" value="F:NAD+ binding"/>
    <property type="evidence" value="ECO:0007669"/>
    <property type="project" value="InterPro"/>
</dbReference>
<dbReference type="Pfam" id="PF02146">
    <property type="entry name" value="SIR2"/>
    <property type="match status" value="1"/>
</dbReference>